<dbReference type="PANTHER" id="PTHR23121:SF9">
    <property type="entry name" value="SODIUM-DEPENDENT GLUCOSE TRANSPORTER 1"/>
    <property type="match status" value="1"/>
</dbReference>
<feature type="transmembrane region" description="Helical" evidence="4">
    <location>
        <begin position="20"/>
        <end position="43"/>
    </location>
</feature>
<dbReference type="PANTHER" id="PTHR23121">
    <property type="entry name" value="SODIUM-DEPENDENT GLUCOSE TRANSPORTER 1"/>
    <property type="match status" value="1"/>
</dbReference>
<dbReference type="Pfam" id="PF07690">
    <property type="entry name" value="MFS_1"/>
    <property type="match status" value="1"/>
</dbReference>
<dbReference type="KEGG" id="lak:106151118"/>
<evidence type="ECO:0000256" key="4">
    <source>
        <dbReference type="SAM" id="Phobius"/>
    </source>
</evidence>
<evidence type="ECO:0000313" key="6">
    <source>
        <dbReference type="RefSeq" id="XP_013379669.1"/>
    </source>
</evidence>
<keyword evidence="3 4" id="KW-0472">Membrane</keyword>
<dbReference type="RefSeq" id="XP_013379669.1">
    <property type="nucleotide sequence ID" value="XM_013524215.1"/>
</dbReference>
<feature type="transmembrane region" description="Helical" evidence="4">
    <location>
        <begin position="458"/>
        <end position="478"/>
    </location>
</feature>
<sequence>MDEKPNPGVESSSEDIKDLFYVSTLFRVVKTVFLILTWVGLGLSLEISGPTMQDLILRTGTNYEEVSRAISGRSAGFFTGAVIGGFLVDKLRLYCDLMIGVSLVIMSAGSVAVPWSPWTGLIWFIFFLQGTCEGVINIAGQKLILSIWGKNAASPLHVLHTGFGIGSMIVPLIANPFLANIQTTTFTNTSMNVTSVFTTALPPTMSTLEYTTDTSNSTTITRVLRESRIEYAYLIVAILVTTLSLAFFVYQWKYSEYVLHPADHETESKKRVHGVKEFIRIINPATCANGNFCFGLQMFILLSFYFFQATGGERLYGKFIRSYAIDQFNFSVDEASYLNVVFWISYSLGRFSGFIVAHWVPIRFLIIIEAVGVLISAILLNIWGHTEPLMLWIFTQPMAFFIAPLFPSGIALGDHYVEMSGLAITVLLLGGSVGGIAYLFLIGYLYENFGPSMFMYNVLGFGIAVVVMVALLSVVGHLHGDRYQREDETEQSIGDMKEADKLEYAADNPQMLSYTNTALYM</sequence>
<evidence type="ECO:0000256" key="3">
    <source>
        <dbReference type="ARBA" id="ARBA00023136"/>
    </source>
</evidence>
<dbReference type="OMA" id="WARMTEL"/>
<organism evidence="5 6">
    <name type="scientific">Lingula anatina</name>
    <name type="common">Brachiopod</name>
    <name type="synonym">Lingula unguis</name>
    <dbReference type="NCBI Taxonomy" id="7574"/>
    <lineage>
        <taxon>Eukaryota</taxon>
        <taxon>Metazoa</taxon>
        <taxon>Spiralia</taxon>
        <taxon>Lophotrochozoa</taxon>
        <taxon>Brachiopoda</taxon>
        <taxon>Linguliformea</taxon>
        <taxon>Lingulata</taxon>
        <taxon>Lingulida</taxon>
        <taxon>Linguloidea</taxon>
        <taxon>Lingulidae</taxon>
        <taxon>Lingula</taxon>
    </lineage>
</organism>
<accession>A0A1S3H3F7</accession>
<dbReference type="Gene3D" id="1.20.1250.20">
    <property type="entry name" value="MFS general substrate transporter like domains"/>
    <property type="match status" value="2"/>
</dbReference>
<keyword evidence="2 4" id="KW-1133">Transmembrane helix</keyword>
<gene>
    <name evidence="6" type="primary">LOC106151118</name>
</gene>
<dbReference type="GO" id="GO:0022857">
    <property type="term" value="F:transmembrane transporter activity"/>
    <property type="evidence" value="ECO:0007669"/>
    <property type="project" value="InterPro"/>
</dbReference>
<dbReference type="SUPFAM" id="SSF103473">
    <property type="entry name" value="MFS general substrate transporter"/>
    <property type="match status" value="1"/>
</dbReference>
<feature type="transmembrane region" description="Helical" evidence="4">
    <location>
        <begin position="337"/>
        <end position="357"/>
    </location>
</feature>
<dbReference type="GeneID" id="106151118"/>
<dbReference type="InterPro" id="IPR011701">
    <property type="entry name" value="MFS"/>
</dbReference>
<dbReference type="OrthoDB" id="546893at2759"/>
<keyword evidence="1 4" id="KW-0812">Transmembrane</keyword>
<feature type="transmembrane region" description="Helical" evidence="4">
    <location>
        <begin position="364"/>
        <end position="383"/>
    </location>
</feature>
<dbReference type="InParanoid" id="A0A1S3H3F7"/>
<evidence type="ECO:0000256" key="2">
    <source>
        <dbReference type="ARBA" id="ARBA00022989"/>
    </source>
</evidence>
<reference evidence="6" key="1">
    <citation type="submission" date="2025-08" db="UniProtKB">
        <authorList>
            <consortium name="RefSeq"/>
        </authorList>
    </citation>
    <scope>IDENTIFICATION</scope>
    <source>
        <tissue evidence="6">Gonads</tissue>
    </source>
</reference>
<evidence type="ECO:0000256" key="1">
    <source>
        <dbReference type="ARBA" id="ARBA00022692"/>
    </source>
</evidence>
<feature type="transmembrane region" description="Helical" evidence="4">
    <location>
        <begin position="231"/>
        <end position="252"/>
    </location>
</feature>
<feature type="transmembrane region" description="Helical" evidence="4">
    <location>
        <begin position="422"/>
        <end position="446"/>
    </location>
</feature>
<feature type="transmembrane region" description="Helical" evidence="4">
    <location>
        <begin position="389"/>
        <end position="410"/>
    </location>
</feature>
<keyword evidence="5" id="KW-1185">Reference proteome</keyword>
<name>A0A1S3H3F7_LINAN</name>
<dbReference type="Proteomes" id="UP000085678">
    <property type="component" value="Unplaced"/>
</dbReference>
<evidence type="ECO:0000313" key="5">
    <source>
        <dbReference type="Proteomes" id="UP000085678"/>
    </source>
</evidence>
<dbReference type="AlphaFoldDB" id="A0A1S3H3F7"/>
<feature type="transmembrane region" description="Helical" evidence="4">
    <location>
        <begin position="93"/>
        <end position="115"/>
    </location>
</feature>
<dbReference type="InterPro" id="IPR036259">
    <property type="entry name" value="MFS_trans_sf"/>
</dbReference>
<protein>
    <submittedName>
        <fullName evidence="6">Sodium-dependent glucose transporter 1A-like</fullName>
    </submittedName>
</protein>
<proteinExistence type="predicted"/>